<comment type="caution">
    <text evidence="2">The sequence shown here is derived from an EMBL/GenBank/DDBJ whole genome shotgun (WGS) entry which is preliminary data.</text>
</comment>
<reference evidence="2 3" key="1">
    <citation type="submission" date="2022-01" db="EMBL/GenBank/DDBJ databases">
        <authorList>
            <person name="Xiong W."/>
            <person name="Schranz E."/>
        </authorList>
    </citation>
    <scope>NUCLEOTIDE SEQUENCE [LARGE SCALE GENOMIC DNA]</scope>
</reference>
<evidence type="ECO:0000256" key="1">
    <source>
        <dbReference type="SAM" id="MobiDB-lite"/>
    </source>
</evidence>
<gene>
    <name evidence="2" type="ORF">LVIROSA_LOCUS8751</name>
</gene>
<dbReference type="Proteomes" id="UP001157418">
    <property type="component" value="Unassembled WGS sequence"/>
</dbReference>
<protein>
    <submittedName>
        <fullName evidence="2">Uncharacterized protein</fullName>
    </submittedName>
</protein>
<organism evidence="2 3">
    <name type="scientific">Lactuca virosa</name>
    <dbReference type="NCBI Taxonomy" id="75947"/>
    <lineage>
        <taxon>Eukaryota</taxon>
        <taxon>Viridiplantae</taxon>
        <taxon>Streptophyta</taxon>
        <taxon>Embryophyta</taxon>
        <taxon>Tracheophyta</taxon>
        <taxon>Spermatophyta</taxon>
        <taxon>Magnoliopsida</taxon>
        <taxon>eudicotyledons</taxon>
        <taxon>Gunneridae</taxon>
        <taxon>Pentapetalae</taxon>
        <taxon>asterids</taxon>
        <taxon>campanulids</taxon>
        <taxon>Asterales</taxon>
        <taxon>Asteraceae</taxon>
        <taxon>Cichorioideae</taxon>
        <taxon>Cichorieae</taxon>
        <taxon>Lactucinae</taxon>
        <taxon>Lactuca</taxon>
    </lineage>
</organism>
<dbReference type="EMBL" id="CAKMRJ010001112">
    <property type="protein sequence ID" value="CAH1421342.1"/>
    <property type="molecule type" value="Genomic_DNA"/>
</dbReference>
<evidence type="ECO:0000313" key="3">
    <source>
        <dbReference type="Proteomes" id="UP001157418"/>
    </source>
</evidence>
<accession>A0AAU9M456</accession>
<evidence type="ECO:0000313" key="2">
    <source>
        <dbReference type="EMBL" id="CAH1421342.1"/>
    </source>
</evidence>
<feature type="compositionally biased region" description="Acidic residues" evidence="1">
    <location>
        <begin position="75"/>
        <end position="94"/>
    </location>
</feature>
<feature type="region of interest" description="Disordered" evidence="1">
    <location>
        <begin position="57"/>
        <end position="94"/>
    </location>
</feature>
<dbReference type="AlphaFoldDB" id="A0AAU9M456"/>
<proteinExistence type="predicted"/>
<keyword evidence="3" id="KW-1185">Reference proteome</keyword>
<sequence length="106" mass="12216">MDLFQTVDGGVVKVNEVKSRGGRSNFGRKRDNFRRNSNDRDVEVYRMEELVEEKALATDVSQAPQESPKTRELFNEDFESESEEQVLEEDEYESDGAQIVEVCGEY</sequence>
<name>A0AAU9M456_9ASTR</name>